<dbReference type="GeneID" id="8109872"/>
<name>B8MHK2_TALSN</name>
<dbReference type="Proteomes" id="UP000001745">
    <property type="component" value="Unassembled WGS sequence"/>
</dbReference>
<proteinExistence type="predicted"/>
<dbReference type="VEuPathDB" id="FungiDB:TSTA_010990"/>
<feature type="compositionally biased region" description="Basic and acidic residues" evidence="1">
    <location>
        <begin position="25"/>
        <end position="39"/>
    </location>
</feature>
<evidence type="ECO:0000256" key="1">
    <source>
        <dbReference type="SAM" id="MobiDB-lite"/>
    </source>
</evidence>
<keyword evidence="3" id="KW-1185">Reference proteome</keyword>
<protein>
    <submittedName>
        <fullName evidence="2">Uncharacterized protein</fullName>
    </submittedName>
</protein>
<dbReference type="AlphaFoldDB" id="B8MHK2"/>
<evidence type="ECO:0000313" key="3">
    <source>
        <dbReference type="Proteomes" id="UP000001745"/>
    </source>
</evidence>
<dbReference type="RefSeq" id="XP_002483217.1">
    <property type="nucleotide sequence ID" value="XM_002483172.1"/>
</dbReference>
<evidence type="ECO:0000313" key="2">
    <source>
        <dbReference type="EMBL" id="EED15983.1"/>
    </source>
</evidence>
<reference evidence="3" key="1">
    <citation type="journal article" date="2015" name="Genome Announc.">
        <title>Genome sequence of the AIDS-associated pathogen Penicillium marneffei (ATCC18224) and its near taxonomic relative Talaromyces stipitatus (ATCC10500).</title>
        <authorList>
            <person name="Nierman W.C."/>
            <person name="Fedorova-Abrams N.D."/>
            <person name="Andrianopoulos A."/>
        </authorList>
    </citation>
    <scope>NUCLEOTIDE SEQUENCE [LARGE SCALE GENOMIC DNA]</scope>
    <source>
        <strain evidence="3">ATCC 10500 / CBS 375.48 / QM 6759 / NRRL 1006</strain>
    </source>
</reference>
<dbReference type="InParanoid" id="B8MHK2"/>
<gene>
    <name evidence="2" type="ORF">TSTA_010990</name>
</gene>
<accession>B8MHK2</accession>
<organism evidence="2 3">
    <name type="scientific">Talaromyces stipitatus (strain ATCC 10500 / CBS 375.48 / QM 6759 / NRRL 1006)</name>
    <name type="common">Penicillium stipitatum</name>
    <dbReference type="NCBI Taxonomy" id="441959"/>
    <lineage>
        <taxon>Eukaryota</taxon>
        <taxon>Fungi</taxon>
        <taxon>Dikarya</taxon>
        <taxon>Ascomycota</taxon>
        <taxon>Pezizomycotina</taxon>
        <taxon>Eurotiomycetes</taxon>
        <taxon>Eurotiomycetidae</taxon>
        <taxon>Eurotiales</taxon>
        <taxon>Trichocomaceae</taxon>
        <taxon>Talaromyces</taxon>
        <taxon>Talaromyces sect. Talaromyces</taxon>
    </lineage>
</organism>
<dbReference type="EMBL" id="EQ962656">
    <property type="protein sequence ID" value="EED15983.1"/>
    <property type="molecule type" value="Genomic_DNA"/>
</dbReference>
<dbReference type="PhylomeDB" id="B8MHK2"/>
<sequence length="164" mass="18549">MAKSPNEPNPVVASFVPTSKGSEASTKEPEEPRKPDIKGKQKAPNRRLTFDIPDDKDTKQEGIIDTVGDDIQKDEFIEFINENGPKAINKELKIPDRKKLSNGKDSRYESWKIDMLGKLHAQALQYNTPEARKMYVKSMCEGDAADHLMARMRDDTVNPFNDVD</sequence>
<feature type="region of interest" description="Disordered" evidence="1">
    <location>
        <begin position="1"/>
        <end position="60"/>
    </location>
</feature>
<dbReference type="HOGENOM" id="CLU_1620185_0_0_1"/>